<dbReference type="GO" id="GO:0015031">
    <property type="term" value="P:protein transport"/>
    <property type="evidence" value="ECO:0007669"/>
    <property type="project" value="UniProtKB-KW"/>
</dbReference>
<feature type="compositionally biased region" description="Basic and acidic residues" evidence="2">
    <location>
        <begin position="164"/>
        <end position="175"/>
    </location>
</feature>
<dbReference type="EMBL" id="JATAAI010000006">
    <property type="protein sequence ID" value="KAK1744661.1"/>
    <property type="molecule type" value="Genomic_DNA"/>
</dbReference>
<dbReference type="SMART" id="SM00577">
    <property type="entry name" value="CPDc"/>
    <property type="match status" value="1"/>
</dbReference>
<dbReference type="InterPro" id="IPR050365">
    <property type="entry name" value="TIM50"/>
</dbReference>
<comment type="subcellular location">
    <subcellularLocation>
        <location evidence="1">Mitochondrion inner membrane</location>
        <topology evidence="1">Single-pass membrane protein</topology>
    </subcellularLocation>
</comment>
<comment type="function">
    <text evidence="1">Essential component of the TIM23 complex, a complex that mediates the translocation of transit peptide-containing proteins across the mitochondrial inner membrane.</text>
</comment>
<evidence type="ECO:0000259" key="3">
    <source>
        <dbReference type="PROSITE" id="PS50969"/>
    </source>
</evidence>
<comment type="caution">
    <text evidence="4">The sequence shown here is derived from an EMBL/GenBank/DDBJ whole genome shotgun (WGS) entry which is preliminary data.</text>
</comment>
<keyword evidence="1" id="KW-0653">Protein transport</keyword>
<dbReference type="Pfam" id="PF03031">
    <property type="entry name" value="NIF"/>
    <property type="match status" value="1"/>
</dbReference>
<dbReference type="SUPFAM" id="SSF56784">
    <property type="entry name" value="HAD-like"/>
    <property type="match status" value="1"/>
</dbReference>
<proteinExistence type="inferred from homology"/>
<feature type="domain" description="FCP1 homology" evidence="3">
    <location>
        <begin position="179"/>
        <end position="397"/>
    </location>
</feature>
<evidence type="ECO:0000256" key="2">
    <source>
        <dbReference type="SAM" id="MobiDB-lite"/>
    </source>
</evidence>
<dbReference type="Gene3D" id="3.40.50.1000">
    <property type="entry name" value="HAD superfamily/HAD-like"/>
    <property type="match status" value="1"/>
</dbReference>
<keyword evidence="1" id="KW-0813">Transport</keyword>
<dbReference type="GO" id="GO:0016787">
    <property type="term" value="F:hydrolase activity"/>
    <property type="evidence" value="ECO:0007669"/>
    <property type="project" value="UniProtKB-KW"/>
</dbReference>
<keyword evidence="5" id="KW-1185">Reference proteome</keyword>
<name>A0AAD8YGE0_9STRA</name>
<evidence type="ECO:0000256" key="1">
    <source>
        <dbReference type="RuleBase" id="RU365079"/>
    </source>
</evidence>
<keyword evidence="1" id="KW-0496">Mitochondrion</keyword>
<feature type="region of interest" description="Disordered" evidence="2">
    <location>
        <begin position="148"/>
        <end position="178"/>
    </location>
</feature>
<dbReference type="Proteomes" id="UP001224775">
    <property type="component" value="Unassembled WGS sequence"/>
</dbReference>
<dbReference type="InterPro" id="IPR036412">
    <property type="entry name" value="HAD-like_sf"/>
</dbReference>
<comment type="subunit">
    <text evidence="1">Component of the TIM23 complex.</text>
</comment>
<keyword evidence="1" id="KW-0809">Transit peptide</keyword>
<dbReference type="PANTHER" id="PTHR12210">
    <property type="entry name" value="DULLARD PROTEIN PHOSPHATASE"/>
    <property type="match status" value="1"/>
</dbReference>
<reference evidence="4" key="1">
    <citation type="submission" date="2023-06" db="EMBL/GenBank/DDBJ databases">
        <title>Survivors Of The Sea: Transcriptome response of Skeletonema marinoi to long-term dormancy.</title>
        <authorList>
            <person name="Pinder M.I.M."/>
            <person name="Kourtchenko O."/>
            <person name="Robertson E.K."/>
            <person name="Larsson T."/>
            <person name="Maumus F."/>
            <person name="Osuna-Cruz C.M."/>
            <person name="Vancaester E."/>
            <person name="Stenow R."/>
            <person name="Vandepoele K."/>
            <person name="Ploug H."/>
            <person name="Bruchert V."/>
            <person name="Godhe A."/>
            <person name="Topel M."/>
        </authorList>
    </citation>
    <scope>NUCLEOTIDE SEQUENCE</scope>
    <source>
        <strain evidence="4">R05AC</strain>
    </source>
</reference>
<protein>
    <recommendedName>
        <fullName evidence="1">Mitochondrial import inner membrane translocase subunit TIM50</fullName>
    </recommendedName>
</protein>
<sequence>MAEHHYRAVAIPSNNLYAPDFLTTPLMATKPAVQAAALLSLRGLRRRRLGHIGPNHYQKDLDKWGRRKINGTPSSLLGVMGGKRPAPRASLVLGGQQPPRRRNGLDGLAAKSSATKLNGSDMNNENGLISNAFEQRVLRTSRSYANGAAGTNGLNGNIRLHQSTSEHSESEKQQKGEGQYSSDLVVVLDMDECLIHSQFLSDQLVDKYRQVEDRPATSSSSFHQGYDNEEVESIILSTCQNFRINLPDGDLVNVNKRPNLDIFLKEITSRYETYIFTAAMEVYASPVLDVLDPHGEMFRGRFYRDTCVYSPDLGVYAKDLCHVLRERKVLINSEEKDDEEYCYENDCLECDERRVVLVDNNPLSFLPNPSNGILVSSFYDDPKDDTLEAVMELLYELEESDDVRPILEQKFGLKDALNDVVKGTPGW</sequence>
<dbReference type="InterPro" id="IPR023214">
    <property type="entry name" value="HAD_sf"/>
</dbReference>
<evidence type="ECO:0000313" key="5">
    <source>
        <dbReference type="Proteomes" id="UP001224775"/>
    </source>
</evidence>
<dbReference type="InterPro" id="IPR004274">
    <property type="entry name" value="FCP1_dom"/>
</dbReference>
<comment type="similarity">
    <text evidence="1">Belongs to the TIM50 family.</text>
</comment>
<organism evidence="4 5">
    <name type="scientific">Skeletonema marinoi</name>
    <dbReference type="NCBI Taxonomy" id="267567"/>
    <lineage>
        <taxon>Eukaryota</taxon>
        <taxon>Sar</taxon>
        <taxon>Stramenopiles</taxon>
        <taxon>Ochrophyta</taxon>
        <taxon>Bacillariophyta</taxon>
        <taxon>Coscinodiscophyceae</taxon>
        <taxon>Thalassiosirophycidae</taxon>
        <taxon>Thalassiosirales</taxon>
        <taxon>Skeletonemataceae</taxon>
        <taxon>Skeletonema</taxon>
        <taxon>Skeletonema marinoi-dohrnii complex</taxon>
    </lineage>
</organism>
<dbReference type="PROSITE" id="PS50969">
    <property type="entry name" value="FCP1"/>
    <property type="match status" value="1"/>
</dbReference>
<dbReference type="AlphaFoldDB" id="A0AAD8YGE0"/>
<feature type="compositionally biased region" description="Low complexity" evidence="2">
    <location>
        <begin position="148"/>
        <end position="157"/>
    </location>
</feature>
<gene>
    <name evidence="4" type="ORF">QTG54_003952</name>
</gene>
<evidence type="ECO:0000313" key="4">
    <source>
        <dbReference type="EMBL" id="KAK1744661.1"/>
    </source>
</evidence>
<dbReference type="GO" id="GO:0005744">
    <property type="term" value="C:TIM23 mitochondrial import inner membrane translocase complex"/>
    <property type="evidence" value="ECO:0007669"/>
    <property type="project" value="UniProtKB-UniRule"/>
</dbReference>
<dbReference type="CDD" id="cd07521">
    <property type="entry name" value="HAD_FCP1-like"/>
    <property type="match status" value="1"/>
</dbReference>
<keyword evidence="4" id="KW-0378">Hydrolase</keyword>
<accession>A0AAD8YGE0</accession>
<keyword evidence="1" id="KW-0811">Translocation</keyword>